<evidence type="ECO:0000313" key="2">
    <source>
        <dbReference type="Proteomes" id="UP000237640"/>
    </source>
</evidence>
<keyword evidence="2" id="KW-1185">Reference proteome</keyword>
<dbReference type="RefSeq" id="WP_106146461.1">
    <property type="nucleotide sequence ID" value="NZ_PVYX01000002.1"/>
</dbReference>
<dbReference type="OrthoDB" id="5119036at2"/>
<dbReference type="AlphaFoldDB" id="A0A2T0MBY9"/>
<sequence>MKYTRRQAAIFSIVALGIVLSPIVQNWVKTPTDSFPFSYYPMFSKKRGATYGLYYVVTYDSLGHKEHLPYRLAGTGGFNQVRRQINKAHRNDGGMTFLKRVEKRLVKKDRAYYHGLTRIELVKGYYHLENYFLNNDTLPLLERNIATLKIKE</sequence>
<evidence type="ECO:0008006" key="3">
    <source>
        <dbReference type="Google" id="ProtNLM"/>
    </source>
</evidence>
<organism evidence="1 2">
    <name type="scientific">Flagellimonas meridianipacifica</name>
    <dbReference type="NCBI Taxonomy" id="1080225"/>
    <lineage>
        <taxon>Bacteria</taxon>
        <taxon>Pseudomonadati</taxon>
        <taxon>Bacteroidota</taxon>
        <taxon>Flavobacteriia</taxon>
        <taxon>Flavobacteriales</taxon>
        <taxon>Flavobacteriaceae</taxon>
        <taxon>Flagellimonas</taxon>
    </lineage>
</organism>
<proteinExistence type="predicted"/>
<reference evidence="1 2" key="1">
    <citation type="submission" date="2018-03" db="EMBL/GenBank/DDBJ databases">
        <title>Genomic Encyclopedia of Archaeal and Bacterial Type Strains, Phase II (KMG-II): from individual species to whole genera.</title>
        <authorList>
            <person name="Goeker M."/>
        </authorList>
    </citation>
    <scope>NUCLEOTIDE SEQUENCE [LARGE SCALE GENOMIC DNA]</scope>
    <source>
        <strain evidence="1 2">DSM 25027</strain>
    </source>
</reference>
<protein>
    <recommendedName>
        <fullName evidence="3">Antimicrobial peptide system SdpA family protein</fullName>
    </recommendedName>
</protein>
<accession>A0A2T0MBY9</accession>
<gene>
    <name evidence="1" type="ORF">CLV81_3357</name>
</gene>
<comment type="caution">
    <text evidence="1">The sequence shown here is derived from an EMBL/GenBank/DDBJ whole genome shotgun (WGS) entry which is preliminary data.</text>
</comment>
<dbReference type="EMBL" id="PVYX01000002">
    <property type="protein sequence ID" value="PRX54952.1"/>
    <property type="molecule type" value="Genomic_DNA"/>
</dbReference>
<name>A0A2T0MBY9_9FLAO</name>
<dbReference type="Proteomes" id="UP000237640">
    <property type="component" value="Unassembled WGS sequence"/>
</dbReference>
<evidence type="ECO:0000313" key="1">
    <source>
        <dbReference type="EMBL" id="PRX54952.1"/>
    </source>
</evidence>